<keyword evidence="3" id="KW-1185">Reference proteome</keyword>
<name>T0MA39_9MICR</name>
<protein>
    <submittedName>
        <fullName evidence="2">Uncharacterized protein</fullName>
    </submittedName>
</protein>
<gene>
    <name evidence="2" type="ORF">NAPIS_ORF02159</name>
</gene>
<dbReference type="AlphaFoldDB" id="T0MA39"/>
<dbReference type="Proteomes" id="UP000053780">
    <property type="component" value="Unassembled WGS sequence"/>
</dbReference>
<dbReference type="VEuPathDB" id="MicrosporidiaDB:NAPIS_ORF02159"/>
<feature type="transmembrane region" description="Helical" evidence="1">
    <location>
        <begin position="42"/>
        <end position="62"/>
    </location>
</feature>
<dbReference type="OrthoDB" id="2195547at2759"/>
<sequence>MKTNIYKKILETEINKLLPLLSFGSNLNTLYNLHDLGMNPSIHVMIIPAFISIYGGSLVSNLIYKNFSFTFESIIYFITSLMVFNIIHNVVLIKKSLKFCSIIGKGLGFVSNKNIKEDFPTLLGRLMVSEVFNQTFKKVYFPSSEFEFTPKSFNTFVFNICILIFSKLFQIPDYYLFGTIIFIELRPIIEKMFFREEIIIKKQKN</sequence>
<evidence type="ECO:0000256" key="1">
    <source>
        <dbReference type="SAM" id="Phobius"/>
    </source>
</evidence>
<feature type="transmembrane region" description="Helical" evidence="1">
    <location>
        <begin position="74"/>
        <end position="93"/>
    </location>
</feature>
<keyword evidence="1" id="KW-0472">Membrane</keyword>
<evidence type="ECO:0000313" key="2">
    <source>
        <dbReference type="EMBL" id="EQB60266.1"/>
    </source>
</evidence>
<organism evidence="2 3">
    <name type="scientific">Vairimorpha apis BRL 01</name>
    <dbReference type="NCBI Taxonomy" id="1037528"/>
    <lineage>
        <taxon>Eukaryota</taxon>
        <taxon>Fungi</taxon>
        <taxon>Fungi incertae sedis</taxon>
        <taxon>Microsporidia</taxon>
        <taxon>Nosematidae</taxon>
        <taxon>Vairimorpha</taxon>
    </lineage>
</organism>
<evidence type="ECO:0000313" key="3">
    <source>
        <dbReference type="Proteomes" id="UP000053780"/>
    </source>
</evidence>
<accession>T0MA39</accession>
<keyword evidence="1" id="KW-1133">Transmembrane helix</keyword>
<proteinExistence type="predicted"/>
<dbReference type="HOGENOM" id="CLU_1337852_0_0_1"/>
<dbReference type="EMBL" id="KE647312">
    <property type="protein sequence ID" value="EQB60266.1"/>
    <property type="molecule type" value="Genomic_DNA"/>
</dbReference>
<keyword evidence="1" id="KW-0812">Transmembrane</keyword>
<reference evidence="2 3" key="1">
    <citation type="journal article" date="2013" name="BMC Genomics">
        <title>Genome sequencing and comparative genomics of honey bee microsporidia, Nosema apis reveal novel insights into host-parasite interactions.</title>
        <authorList>
            <person name="Chen Yp."/>
            <person name="Pettis J.S."/>
            <person name="Zhao Y."/>
            <person name="Liu X."/>
            <person name="Tallon L.J."/>
            <person name="Sadzewicz L.D."/>
            <person name="Li R."/>
            <person name="Zheng H."/>
            <person name="Huang S."/>
            <person name="Zhang X."/>
            <person name="Hamilton M.C."/>
            <person name="Pernal S.F."/>
            <person name="Melathopoulos A.P."/>
            <person name="Yan X."/>
            <person name="Evans J.D."/>
        </authorList>
    </citation>
    <scope>NUCLEOTIDE SEQUENCE [LARGE SCALE GENOMIC DNA]</scope>
    <source>
        <strain evidence="2 3">BRL 01</strain>
    </source>
</reference>